<dbReference type="InterPro" id="IPR012349">
    <property type="entry name" value="Split_barrel_FMN-bd"/>
</dbReference>
<evidence type="ECO:0008006" key="4">
    <source>
        <dbReference type="Google" id="ProtNLM"/>
    </source>
</evidence>
<evidence type="ECO:0000313" key="2">
    <source>
        <dbReference type="EMBL" id="MCM2576891.1"/>
    </source>
</evidence>
<dbReference type="Gene3D" id="2.30.110.10">
    <property type="entry name" value="Electron Transport, Fmn-binding Protein, Chain A"/>
    <property type="match status" value="1"/>
</dbReference>
<organism evidence="2 3">
    <name type="scientific">Streptomyces meridianus</name>
    <dbReference type="NCBI Taxonomy" id="2938945"/>
    <lineage>
        <taxon>Bacteria</taxon>
        <taxon>Bacillati</taxon>
        <taxon>Actinomycetota</taxon>
        <taxon>Actinomycetes</taxon>
        <taxon>Kitasatosporales</taxon>
        <taxon>Streptomycetaceae</taxon>
        <taxon>Streptomyces</taxon>
    </lineage>
</organism>
<dbReference type="SUPFAM" id="SSF50475">
    <property type="entry name" value="FMN-binding split barrel"/>
    <property type="match status" value="1"/>
</dbReference>
<evidence type="ECO:0000313" key="3">
    <source>
        <dbReference type="Proteomes" id="UP001167160"/>
    </source>
</evidence>
<proteinExistence type="predicted"/>
<keyword evidence="3" id="KW-1185">Reference proteome</keyword>
<name>A0ABT0X2X3_9ACTN</name>
<dbReference type="Proteomes" id="UP001167160">
    <property type="component" value="Unassembled WGS sequence"/>
</dbReference>
<accession>A0ABT0X2X3</accession>
<reference evidence="2" key="1">
    <citation type="journal article" date="2023" name="Int. J. Syst. Evol. Microbiol.">
        <title>Streptomyces meridianus sp. nov. isolated from brackish water of the Tagus estuary in Alcochete, Portugal.</title>
        <authorList>
            <person name="Santos J.D.N."/>
            <person name="Klimek D."/>
            <person name="Calusinska M."/>
            <person name="Lobo Da Cunha A."/>
            <person name="Catita J."/>
            <person name="Goncalves H."/>
            <person name="Gonzalez I."/>
            <person name="Reyes F."/>
            <person name="Lage O.M."/>
        </authorList>
    </citation>
    <scope>NUCLEOTIDE SEQUENCE</scope>
    <source>
        <strain evidence="2">MTZ3.1</strain>
    </source>
</reference>
<dbReference type="EMBL" id="JAMQGM010000014">
    <property type="protein sequence ID" value="MCM2576891.1"/>
    <property type="molecule type" value="Genomic_DNA"/>
</dbReference>
<comment type="caution">
    <text evidence="2">The sequence shown here is derived from an EMBL/GenBank/DDBJ whole genome shotgun (WGS) entry which is preliminary data.</text>
</comment>
<evidence type="ECO:0000256" key="1">
    <source>
        <dbReference type="SAM" id="MobiDB-lite"/>
    </source>
</evidence>
<feature type="region of interest" description="Disordered" evidence="1">
    <location>
        <begin position="72"/>
        <end position="100"/>
    </location>
</feature>
<sequence length="100" mass="10761">MPIGGRSPGTTKKWRNLRADPHVAPDVDDLVSTSLRRVRGVDVRGEADPATGTHGPGTFVSDEVIRIHPRRITSWAWTGPQPPEQAEHGPGVMSPTPGQP</sequence>
<gene>
    <name evidence="2" type="ORF">M1E25_05890</name>
</gene>
<dbReference type="RefSeq" id="WP_251410705.1">
    <property type="nucleotide sequence ID" value="NZ_JAMQGM010000014.1"/>
</dbReference>
<feature type="region of interest" description="Disordered" evidence="1">
    <location>
        <begin position="1"/>
        <end position="20"/>
    </location>
</feature>
<protein>
    <recommendedName>
        <fullName evidence="4">Pyridoxamine 5'-phosphate oxidase putative domain-containing protein</fullName>
    </recommendedName>
</protein>